<comment type="caution">
    <text evidence="10">The sequence shown here is derived from an EMBL/GenBank/DDBJ whole genome shotgun (WGS) entry which is preliminary data.</text>
</comment>
<keyword evidence="6 9" id="KW-0029">Amino-acid transport</keyword>
<feature type="transmembrane region" description="Helical" evidence="9">
    <location>
        <begin position="236"/>
        <end position="256"/>
    </location>
</feature>
<dbReference type="RefSeq" id="WP_125600531.1">
    <property type="nucleotide sequence ID" value="NZ_JBHSSM010000008.1"/>
</dbReference>
<evidence type="ECO:0000256" key="7">
    <source>
        <dbReference type="ARBA" id="ARBA00022989"/>
    </source>
</evidence>
<feature type="transmembrane region" description="Helical" evidence="9">
    <location>
        <begin position="192"/>
        <end position="215"/>
    </location>
</feature>
<evidence type="ECO:0000313" key="10">
    <source>
        <dbReference type="EMBL" id="MFC6314530.1"/>
    </source>
</evidence>
<feature type="transmembrane region" description="Helical" evidence="9">
    <location>
        <begin position="286"/>
        <end position="311"/>
    </location>
</feature>
<feature type="transmembrane region" description="Helical" evidence="9">
    <location>
        <begin position="153"/>
        <end position="172"/>
    </location>
</feature>
<keyword evidence="7 9" id="KW-1133">Transmembrane helix</keyword>
<evidence type="ECO:0000256" key="8">
    <source>
        <dbReference type="ARBA" id="ARBA00023136"/>
    </source>
</evidence>
<keyword evidence="11" id="KW-1185">Reference proteome</keyword>
<keyword evidence="4" id="KW-1003">Cell membrane</keyword>
<comment type="subcellular location">
    <subcellularLocation>
        <location evidence="1 9">Cell membrane</location>
        <topology evidence="1 9">Multi-pass membrane protein</topology>
    </subcellularLocation>
</comment>
<dbReference type="PANTHER" id="PTHR30588:SF0">
    <property type="entry name" value="BRANCHED-CHAIN AMINO ACID PERMEASE BRNQ"/>
    <property type="match status" value="1"/>
</dbReference>
<feature type="transmembrane region" description="Helical" evidence="9">
    <location>
        <begin position="42"/>
        <end position="66"/>
    </location>
</feature>
<dbReference type="NCBIfam" id="TIGR00796">
    <property type="entry name" value="livcs"/>
    <property type="match status" value="1"/>
</dbReference>
<keyword evidence="5 9" id="KW-0812">Transmembrane</keyword>
<evidence type="ECO:0000256" key="5">
    <source>
        <dbReference type="ARBA" id="ARBA00022692"/>
    </source>
</evidence>
<keyword evidence="3 9" id="KW-0813">Transport</keyword>
<feature type="transmembrane region" description="Helical" evidence="9">
    <location>
        <begin position="323"/>
        <end position="343"/>
    </location>
</feature>
<dbReference type="PANTHER" id="PTHR30588">
    <property type="entry name" value="BRANCHED-CHAIN AMINO ACID TRANSPORT SYSTEM 2 CARRIER PROTEIN"/>
    <property type="match status" value="1"/>
</dbReference>
<proteinExistence type="inferred from homology"/>
<evidence type="ECO:0000256" key="1">
    <source>
        <dbReference type="ARBA" id="ARBA00004651"/>
    </source>
</evidence>
<reference evidence="11" key="1">
    <citation type="journal article" date="2019" name="Int. J. Syst. Evol. Microbiol.">
        <title>The Global Catalogue of Microorganisms (GCM) 10K type strain sequencing project: providing services to taxonomists for standard genome sequencing and annotation.</title>
        <authorList>
            <consortium name="The Broad Institute Genomics Platform"/>
            <consortium name="The Broad Institute Genome Sequencing Center for Infectious Disease"/>
            <person name="Wu L."/>
            <person name="Ma J."/>
        </authorList>
    </citation>
    <scope>NUCLEOTIDE SEQUENCE [LARGE SCALE GENOMIC DNA]</scope>
    <source>
        <strain evidence="11">CCM 8897</strain>
    </source>
</reference>
<dbReference type="EMBL" id="JBHSSM010000008">
    <property type="protein sequence ID" value="MFC6314530.1"/>
    <property type="molecule type" value="Genomic_DNA"/>
</dbReference>
<organism evidence="10 11">
    <name type="scientific">Lapidilactobacillus achengensis</name>
    <dbReference type="NCBI Taxonomy" id="2486000"/>
    <lineage>
        <taxon>Bacteria</taxon>
        <taxon>Bacillati</taxon>
        <taxon>Bacillota</taxon>
        <taxon>Bacilli</taxon>
        <taxon>Lactobacillales</taxon>
        <taxon>Lactobacillaceae</taxon>
        <taxon>Lapidilactobacillus</taxon>
    </lineage>
</organism>
<keyword evidence="8 9" id="KW-0472">Membrane</keyword>
<evidence type="ECO:0000313" key="11">
    <source>
        <dbReference type="Proteomes" id="UP001596310"/>
    </source>
</evidence>
<feature type="transmembrane region" description="Helical" evidence="9">
    <location>
        <begin position="349"/>
        <end position="370"/>
    </location>
</feature>
<dbReference type="Proteomes" id="UP001596310">
    <property type="component" value="Unassembled WGS sequence"/>
</dbReference>
<feature type="transmembrane region" description="Helical" evidence="9">
    <location>
        <begin position="86"/>
        <end position="111"/>
    </location>
</feature>
<dbReference type="Pfam" id="PF05525">
    <property type="entry name" value="Branch_AA_trans"/>
    <property type="match status" value="1"/>
</dbReference>
<name>A0ABW1UNW8_9LACO</name>
<feature type="transmembrane region" description="Helical" evidence="9">
    <location>
        <begin position="123"/>
        <end position="141"/>
    </location>
</feature>
<evidence type="ECO:0000256" key="4">
    <source>
        <dbReference type="ARBA" id="ARBA00022475"/>
    </source>
</evidence>
<protein>
    <recommendedName>
        <fullName evidence="9">Branched-chain amino acid transport system carrier protein</fullName>
    </recommendedName>
</protein>
<comment type="function">
    <text evidence="9">Component of the transport system for branched-chain amino acids.</text>
</comment>
<accession>A0ABW1UNW8</accession>
<dbReference type="Gene3D" id="1.20.1740.10">
    <property type="entry name" value="Amino acid/polyamine transporter I"/>
    <property type="match status" value="1"/>
</dbReference>
<evidence type="ECO:0000256" key="2">
    <source>
        <dbReference type="ARBA" id="ARBA00008540"/>
    </source>
</evidence>
<evidence type="ECO:0000256" key="3">
    <source>
        <dbReference type="ARBA" id="ARBA00022448"/>
    </source>
</evidence>
<feature type="transmembrane region" description="Helical" evidence="9">
    <location>
        <begin position="423"/>
        <end position="445"/>
    </location>
</feature>
<sequence length="457" mass="49624">MKKDKLGTRELIFTGSLLFGLFFGSGNLIFPVSLGQSAGQHFWPALLGMLVSAVGLPLLGVCAIGLTQSNGLLAIASKVGRHFGRIFTVLLYLMIGPLFILPRLADTAFVISFGPYLTESSQWWPLVLFSLIFLGVAYWLSRRPAKLLDYVGKILNPLFLVILATLLAVTFLKPMGAVDQRALVGYGGHPFSTGFGVGYNTMDLLAALAFGIVIVNAVRQRGVTTPKMVAKETIRAGIISTVLMSVIYGCLAYLGATSVQRYGVQTNGAVVLATVADHYFGNLGQVVLGALVILACLKTAVGLITSFGETFEQLYPRVAYQKWILLVSGVAVVIANVGLDQLITYSDTFLTFMYPLAIALVLSALTTFFVKPPHRWAYRMPMILVALPALLAALTSLPGKLIDQSAWLNRLAWWNAALPLSDYGLGWLIPAILGLLFGLLLDNFWDPRDPLRSDRSF</sequence>
<feature type="transmembrane region" description="Helical" evidence="9">
    <location>
        <begin position="12"/>
        <end position="30"/>
    </location>
</feature>
<comment type="similarity">
    <text evidence="2 9">Belongs to the branched chain amino acid transporter family.</text>
</comment>
<dbReference type="InterPro" id="IPR004685">
    <property type="entry name" value="Brnchd-chn_aa_trnsp_Livcs"/>
</dbReference>
<evidence type="ECO:0000256" key="6">
    <source>
        <dbReference type="ARBA" id="ARBA00022970"/>
    </source>
</evidence>
<evidence type="ECO:0000256" key="9">
    <source>
        <dbReference type="RuleBase" id="RU362122"/>
    </source>
</evidence>
<gene>
    <name evidence="10" type="primary">brnQ</name>
    <name evidence="10" type="ORF">ACFQHW_02985</name>
</gene>
<feature type="transmembrane region" description="Helical" evidence="9">
    <location>
        <begin position="382"/>
        <end position="403"/>
    </location>
</feature>